<accession>A0A1M5U885</accession>
<evidence type="ECO:0000256" key="4">
    <source>
        <dbReference type="SAM" id="Phobius"/>
    </source>
</evidence>
<evidence type="ECO:0000313" key="5">
    <source>
        <dbReference type="EMBL" id="SHH59130.1"/>
    </source>
</evidence>
<feature type="transmembrane region" description="Helical" evidence="4">
    <location>
        <begin position="274"/>
        <end position="291"/>
    </location>
</feature>
<dbReference type="SUPFAM" id="SSF103473">
    <property type="entry name" value="MFS general substrate transporter"/>
    <property type="match status" value="2"/>
</dbReference>
<keyword evidence="3 4" id="KW-0472">Membrane</keyword>
<feature type="transmembrane region" description="Helical" evidence="4">
    <location>
        <begin position="120"/>
        <end position="139"/>
    </location>
</feature>
<feature type="transmembrane region" description="Helical" evidence="4">
    <location>
        <begin position="303"/>
        <end position="320"/>
    </location>
</feature>
<feature type="transmembrane region" description="Helical" evidence="4">
    <location>
        <begin position="184"/>
        <end position="204"/>
    </location>
</feature>
<feature type="transmembrane region" description="Helical" evidence="4">
    <location>
        <begin position="234"/>
        <end position="254"/>
    </location>
</feature>
<dbReference type="InterPro" id="IPR011701">
    <property type="entry name" value="MFS"/>
</dbReference>
<dbReference type="InterPro" id="IPR036259">
    <property type="entry name" value="MFS_trans_sf"/>
</dbReference>
<feature type="transmembrane region" description="Helical" evidence="4">
    <location>
        <begin position="159"/>
        <end position="178"/>
    </location>
</feature>
<dbReference type="Gene3D" id="1.20.1250.20">
    <property type="entry name" value="MFS general substrate transporter like domains"/>
    <property type="match status" value="1"/>
</dbReference>
<feature type="transmembrane region" description="Helical" evidence="4">
    <location>
        <begin position="92"/>
        <end position="114"/>
    </location>
</feature>
<dbReference type="STRING" id="947013.SAMN04488109_4517"/>
<keyword evidence="6" id="KW-1185">Reference proteome</keyword>
<feature type="transmembrane region" description="Helical" evidence="4">
    <location>
        <begin position="326"/>
        <end position="349"/>
    </location>
</feature>
<feature type="transmembrane region" description="Helical" evidence="4">
    <location>
        <begin position="58"/>
        <end position="80"/>
    </location>
</feature>
<dbReference type="Pfam" id="PF07690">
    <property type="entry name" value="MFS_1"/>
    <property type="match status" value="1"/>
</dbReference>
<dbReference type="Proteomes" id="UP000184212">
    <property type="component" value="Unassembled WGS sequence"/>
</dbReference>
<gene>
    <name evidence="5" type="ORF">SAMN04488109_4517</name>
</gene>
<keyword evidence="2 4" id="KW-1133">Transmembrane helix</keyword>
<evidence type="ECO:0000256" key="2">
    <source>
        <dbReference type="ARBA" id="ARBA00022989"/>
    </source>
</evidence>
<reference evidence="5 6" key="1">
    <citation type="submission" date="2016-11" db="EMBL/GenBank/DDBJ databases">
        <authorList>
            <person name="Jaros S."/>
            <person name="Januszkiewicz K."/>
            <person name="Wedrychowicz H."/>
        </authorList>
    </citation>
    <scope>NUCLEOTIDE SEQUENCE [LARGE SCALE GENOMIC DNA]</scope>
    <source>
        <strain evidence="5 6">DSM 24574</strain>
    </source>
</reference>
<dbReference type="RefSeq" id="WP_073138464.1">
    <property type="nucleotide sequence ID" value="NZ_FQWQ01000003.1"/>
</dbReference>
<proteinExistence type="predicted"/>
<dbReference type="OrthoDB" id="976287at2"/>
<protein>
    <submittedName>
        <fullName evidence="5">Major Facilitator Superfamily protein</fullName>
    </submittedName>
</protein>
<dbReference type="GO" id="GO:0022857">
    <property type="term" value="F:transmembrane transporter activity"/>
    <property type="evidence" value="ECO:0007669"/>
    <property type="project" value="InterPro"/>
</dbReference>
<dbReference type="EMBL" id="FQWQ01000003">
    <property type="protein sequence ID" value="SHH59130.1"/>
    <property type="molecule type" value="Genomic_DNA"/>
</dbReference>
<name>A0A1M5U885_9BACT</name>
<dbReference type="AlphaFoldDB" id="A0A1M5U885"/>
<organism evidence="5 6">
    <name type="scientific">Chryseolinea serpens</name>
    <dbReference type="NCBI Taxonomy" id="947013"/>
    <lineage>
        <taxon>Bacteria</taxon>
        <taxon>Pseudomonadati</taxon>
        <taxon>Bacteroidota</taxon>
        <taxon>Cytophagia</taxon>
        <taxon>Cytophagales</taxon>
        <taxon>Fulvivirgaceae</taxon>
        <taxon>Chryseolinea</taxon>
    </lineage>
</organism>
<evidence type="ECO:0000313" key="6">
    <source>
        <dbReference type="Proteomes" id="UP000184212"/>
    </source>
</evidence>
<keyword evidence="1 4" id="KW-0812">Transmembrane</keyword>
<evidence type="ECO:0000256" key="1">
    <source>
        <dbReference type="ARBA" id="ARBA00022692"/>
    </source>
</evidence>
<sequence>MSNEPKLMEAVLLAPEKETIQWKQMLSLAALYGSIVIGWIAYQNYQPKLLVQFHFDDFTFLLTLAQAVILVVTPPLAGKIGDRYRFEQGHRIPVITAGISFASMVFMAVAFTLFTNPGEIFRWILPVLIIFWLIAMSIFTSPALSTMELFSPVDKLPRAMAILTIVANLIYAVEPVIVDIIDYIGAPLTFISGGAVVFVSGLALKKNSLTLFSLHEEKKDEAPAAAPVEEKSSYGFIFFMGVVLGTATTVLFNLFPDILEAKIGVLFNGWQGKIILVNILVLSALISWPVSNLVNKYGLERSFWISFALIMASMLSVFVFQSTVVVVVMVLLFTAAFTSLSVSSLPMAIQRASFHDKVFCVGIFFSGVALPDGILESIQAF</sequence>
<feature type="transmembrane region" description="Helical" evidence="4">
    <location>
        <begin position="25"/>
        <end position="42"/>
    </location>
</feature>
<evidence type="ECO:0000256" key="3">
    <source>
        <dbReference type="ARBA" id="ARBA00023136"/>
    </source>
</evidence>